<accession>A0AA38VF43</accession>
<evidence type="ECO:0000259" key="7">
    <source>
        <dbReference type="SMART" id="SM00906"/>
    </source>
</evidence>
<dbReference type="PANTHER" id="PTHR47338">
    <property type="entry name" value="ZN(II)2CYS6 TRANSCRIPTION FACTOR (EUROFUNG)-RELATED"/>
    <property type="match status" value="1"/>
</dbReference>
<feature type="region of interest" description="Disordered" evidence="6">
    <location>
        <begin position="379"/>
        <end position="406"/>
    </location>
</feature>
<dbReference type="GO" id="GO:0003677">
    <property type="term" value="F:DNA binding"/>
    <property type="evidence" value="ECO:0007669"/>
    <property type="project" value="InterPro"/>
</dbReference>
<dbReference type="PANTHER" id="PTHR47338:SF19">
    <property type="entry name" value="ZN(II)2CYS6 TRANSCRIPTION FACTOR (EUROFUNG)"/>
    <property type="match status" value="1"/>
</dbReference>
<evidence type="ECO:0000256" key="2">
    <source>
        <dbReference type="ARBA" id="ARBA00022723"/>
    </source>
</evidence>
<dbReference type="CDD" id="cd12148">
    <property type="entry name" value="fungal_TF_MHR"/>
    <property type="match status" value="1"/>
</dbReference>
<evidence type="ECO:0000256" key="1">
    <source>
        <dbReference type="ARBA" id="ARBA00004123"/>
    </source>
</evidence>
<keyword evidence="2" id="KW-0479">Metal-binding</keyword>
<evidence type="ECO:0000256" key="6">
    <source>
        <dbReference type="SAM" id="MobiDB-lite"/>
    </source>
</evidence>
<dbReference type="InterPro" id="IPR007219">
    <property type="entry name" value="XnlR_reg_dom"/>
</dbReference>
<dbReference type="InterPro" id="IPR050815">
    <property type="entry name" value="TF_fung"/>
</dbReference>
<evidence type="ECO:0000313" key="9">
    <source>
        <dbReference type="Proteomes" id="UP001174694"/>
    </source>
</evidence>
<reference evidence="8" key="1">
    <citation type="submission" date="2022-07" db="EMBL/GenBank/DDBJ databases">
        <title>Fungi with potential for degradation of polypropylene.</title>
        <authorList>
            <person name="Gostincar C."/>
        </authorList>
    </citation>
    <scope>NUCLEOTIDE SEQUENCE</scope>
    <source>
        <strain evidence="8">EXF-13308</strain>
    </source>
</reference>
<proteinExistence type="predicted"/>
<organism evidence="8 9">
    <name type="scientific">Pleurostoma richardsiae</name>
    <dbReference type="NCBI Taxonomy" id="41990"/>
    <lineage>
        <taxon>Eukaryota</taxon>
        <taxon>Fungi</taxon>
        <taxon>Dikarya</taxon>
        <taxon>Ascomycota</taxon>
        <taxon>Pezizomycotina</taxon>
        <taxon>Sordariomycetes</taxon>
        <taxon>Sordariomycetidae</taxon>
        <taxon>Calosphaeriales</taxon>
        <taxon>Pleurostomataceae</taxon>
        <taxon>Pleurostoma</taxon>
    </lineage>
</organism>
<evidence type="ECO:0000256" key="5">
    <source>
        <dbReference type="ARBA" id="ARBA00023242"/>
    </source>
</evidence>
<dbReference type="GO" id="GO:0000981">
    <property type="term" value="F:DNA-binding transcription factor activity, RNA polymerase II-specific"/>
    <property type="evidence" value="ECO:0007669"/>
    <property type="project" value="InterPro"/>
</dbReference>
<keyword evidence="3" id="KW-0805">Transcription regulation</keyword>
<sequence length="442" mass="50904">MHEWGRGHVYRAWMYSGMSIRMMQSVIAVSAAKTTSTCEQEIQNRTFWSCFVIDRLVFSGKDQPLSLPVESADTHWPVGEQDYAFCAADIQRCPVKRDGNVVPDTHNTMEHVFSIIVRGFEIWTKVHHWIISGGRRKPEMASLRNSPWASTSVWAGLRRELQSWRDKQDNRLHYPETHVDVYVSLGKGESFALINLIYYISILFLGREYVPFLPAPESAPRGPVDPPLLDGQAPQNWWEDRVKELFDAASFITGLLRELEDEGAALYTPFAGFCNFSAATMNVYTHCFPSMNLGRSKESRSIMEENLEYLDRFRRHWPIGQAWWTTIQQTKTLYEHRSQDPRTYHGKTRDDFIRLEASIHDVTGRSPSYTGRLRNQISPAEASSVEAEADTTEIQHSETHGDDVPNEFLDAFSTTEVWDENWPLWGEMHSIPFSYNLEALLQ</sequence>
<dbReference type="SMART" id="SM00906">
    <property type="entry name" value="Fungal_trans"/>
    <property type="match status" value="1"/>
</dbReference>
<keyword evidence="4" id="KW-0804">Transcription</keyword>
<comment type="subcellular location">
    <subcellularLocation>
        <location evidence="1">Nucleus</location>
    </subcellularLocation>
</comment>
<dbReference type="Proteomes" id="UP001174694">
    <property type="component" value="Unassembled WGS sequence"/>
</dbReference>
<dbReference type="Pfam" id="PF04082">
    <property type="entry name" value="Fungal_trans"/>
    <property type="match status" value="1"/>
</dbReference>
<gene>
    <name evidence="8" type="ORF">NKR23_g9135</name>
</gene>
<protein>
    <submittedName>
        <fullName evidence="8">Granaticin polyketide synthase putative ketoacyl reductase 2</fullName>
    </submittedName>
</protein>
<dbReference type="AlphaFoldDB" id="A0AA38VF43"/>
<evidence type="ECO:0000256" key="4">
    <source>
        <dbReference type="ARBA" id="ARBA00023163"/>
    </source>
</evidence>
<dbReference type="GO" id="GO:0005634">
    <property type="term" value="C:nucleus"/>
    <property type="evidence" value="ECO:0007669"/>
    <property type="project" value="UniProtKB-SubCell"/>
</dbReference>
<evidence type="ECO:0000313" key="8">
    <source>
        <dbReference type="EMBL" id="KAJ9137536.1"/>
    </source>
</evidence>
<feature type="compositionally biased region" description="Basic and acidic residues" evidence="6">
    <location>
        <begin position="393"/>
        <end position="403"/>
    </location>
</feature>
<name>A0AA38VF43_9PEZI</name>
<evidence type="ECO:0000256" key="3">
    <source>
        <dbReference type="ARBA" id="ARBA00023015"/>
    </source>
</evidence>
<keyword evidence="9" id="KW-1185">Reference proteome</keyword>
<feature type="domain" description="Xylanolytic transcriptional activator regulatory" evidence="7">
    <location>
        <begin position="12"/>
        <end position="83"/>
    </location>
</feature>
<dbReference type="GO" id="GO:0006351">
    <property type="term" value="P:DNA-templated transcription"/>
    <property type="evidence" value="ECO:0007669"/>
    <property type="project" value="InterPro"/>
</dbReference>
<keyword evidence="5" id="KW-0539">Nucleus</keyword>
<dbReference type="GO" id="GO:0008270">
    <property type="term" value="F:zinc ion binding"/>
    <property type="evidence" value="ECO:0007669"/>
    <property type="project" value="InterPro"/>
</dbReference>
<dbReference type="EMBL" id="JANBVO010000034">
    <property type="protein sequence ID" value="KAJ9137536.1"/>
    <property type="molecule type" value="Genomic_DNA"/>
</dbReference>
<comment type="caution">
    <text evidence="8">The sequence shown here is derived from an EMBL/GenBank/DDBJ whole genome shotgun (WGS) entry which is preliminary data.</text>
</comment>